<accession>A0ABW7DVP4</accession>
<sequence>VRRRSLALLRGRERPAGEPAAGTVAELRAGLARSGADVLVHLLPGSGTQDGALLLITPEGPVRVVPSPGLSVGGRSPVTAFLAAGAARQRLEAPGVEASHQERNRADRAWSASLDDLCAWAGEVLAPVLDGLDLWPRALCESGLVRCPAHPRPFPGVPDTATATATATATGADSPGENAGSGTPETAPVPKPTPVAAGTEGAMPADDARGPAAVGDASVTASGTHRAGDAGDAPGAAGVVGGAGIVGEG</sequence>
<evidence type="ECO:0000313" key="2">
    <source>
        <dbReference type="EMBL" id="MFG6294568.1"/>
    </source>
</evidence>
<evidence type="ECO:0008006" key="4">
    <source>
        <dbReference type="Google" id="ProtNLM"/>
    </source>
</evidence>
<feature type="non-terminal residue" evidence="2">
    <location>
        <position position="1"/>
    </location>
</feature>
<evidence type="ECO:0000313" key="3">
    <source>
        <dbReference type="Proteomes" id="UP001605990"/>
    </source>
</evidence>
<protein>
    <recommendedName>
        <fullName evidence="4">CHAT domain-containing protein</fullName>
    </recommendedName>
</protein>
<reference evidence="2 3" key="1">
    <citation type="submission" date="2024-10" db="EMBL/GenBank/DDBJ databases">
        <title>Draft genome assembly of a novel steroid transforming actinomycete isolated from African clawed frog Xenopus laevis.</title>
        <authorList>
            <person name="Bragin E."/>
            <person name="Kollerov V."/>
            <person name="Donova M.V."/>
        </authorList>
    </citation>
    <scope>NUCLEOTIDE SEQUENCE [LARGE SCALE GENOMIC DNA]</scope>
    <source>
        <strain evidence="2 3">MTOC-St3</strain>
    </source>
</reference>
<dbReference type="EMBL" id="JBIENY010000053">
    <property type="protein sequence ID" value="MFG6294568.1"/>
    <property type="molecule type" value="Genomic_DNA"/>
</dbReference>
<feature type="region of interest" description="Disordered" evidence="1">
    <location>
        <begin position="168"/>
        <end position="249"/>
    </location>
</feature>
<organism evidence="2 3">
    <name type="scientific">Streptomyces rochei</name>
    <name type="common">Streptomyces parvullus</name>
    <dbReference type="NCBI Taxonomy" id="1928"/>
    <lineage>
        <taxon>Bacteria</taxon>
        <taxon>Bacillati</taxon>
        <taxon>Actinomycetota</taxon>
        <taxon>Actinomycetes</taxon>
        <taxon>Kitasatosporales</taxon>
        <taxon>Streptomycetaceae</taxon>
        <taxon>Streptomyces</taxon>
        <taxon>Streptomyces rochei group</taxon>
    </lineage>
</organism>
<feature type="compositionally biased region" description="Gly residues" evidence="1">
    <location>
        <begin position="238"/>
        <end position="249"/>
    </location>
</feature>
<gene>
    <name evidence="2" type="ORF">ACGU38_04225</name>
</gene>
<dbReference type="Proteomes" id="UP001605990">
    <property type="component" value="Unassembled WGS sequence"/>
</dbReference>
<feature type="non-terminal residue" evidence="2">
    <location>
        <position position="249"/>
    </location>
</feature>
<keyword evidence="3" id="KW-1185">Reference proteome</keyword>
<comment type="caution">
    <text evidence="2">The sequence shown here is derived from an EMBL/GenBank/DDBJ whole genome shotgun (WGS) entry which is preliminary data.</text>
</comment>
<proteinExistence type="predicted"/>
<evidence type="ECO:0000256" key="1">
    <source>
        <dbReference type="SAM" id="MobiDB-lite"/>
    </source>
</evidence>
<name>A0ABW7DVP4_STRRO</name>